<comment type="caution">
    <text evidence="2">The sequence shown here is derived from an EMBL/GenBank/DDBJ whole genome shotgun (WGS) entry which is preliminary data.</text>
</comment>
<protein>
    <submittedName>
        <fullName evidence="2">Uncharacterized protein</fullName>
    </submittedName>
</protein>
<gene>
    <name evidence="2" type="ORF">DJ010_14355</name>
</gene>
<name>A0A316TFS2_9ACTN</name>
<dbReference type="AlphaFoldDB" id="A0A316TFS2"/>
<keyword evidence="1" id="KW-1133">Transmembrane helix</keyword>
<accession>A0A316TFS2</accession>
<dbReference type="Proteomes" id="UP000245507">
    <property type="component" value="Unassembled WGS sequence"/>
</dbReference>
<evidence type="ECO:0000256" key="1">
    <source>
        <dbReference type="SAM" id="Phobius"/>
    </source>
</evidence>
<keyword evidence="1" id="KW-0472">Membrane</keyword>
<evidence type="ECO:0000313" key="2">
    <source>
        <dbReference type="EMBL" id="PWN02291.1"/>
    </source>
</evidence>
<dbReference type="EMBL" id="QGDD01000006">
    <property type="protein sequence ID" value="PWN02291.1"/>
    <property type="molecule type" value="Genomic_DNA"/>
</dbReference>
<organism evidence="2 3">
    <name type="scientific">Nocardioides silvaticus</name>
    <dbReference type="NCBI Taxonomy" id="2201891"/>
    <lineage>
        <taxon>Bacteria</taxon>
        <taxon>Bacillati</taxon>
        <taxon>Actinomycetota</taxon>
        <taxon>Actinomycetes</taxon>
        <taxon>Propionibacteriales</taxon>
        <taxon>Nocardioidaceae</taxon>
        <taxon>Nocardioides</taxon>
    </lineage>
</organism>
<feature type="transmembrane region" description="Helical" evidence="1">
    <location>
        <begin position="36"/>
        <end position="55"/>
    </location>
</feature>
<keyword evidence="3" id="KW-1185">Reference proteome</keyword>
<dbReference type="OrthoDB" id="3791016at2"/>
<proteinExistence type="predicted"/>
<reference evidence="2 3" key="1">
    <citation type="submission" date="2018-05" db="EMBL/GenBank/DDBJ databases">
        <title>Nocardioides silvaticus genome.</title>
        <authorList>
            <person name="Li C."/>
            <person name="Wang G."/>
        </authorList>
    </citation>
    <scope>NUCLEOTIDE SEQUENCE [LARGE SCALE GENOMIC DNA]</scope>
    <source>
        <strain evidence="2 3">CCTCC AB 2018079</strain>
    </source>
</reference>
<dbReference type="RefSeq" id="WP_109694915.1">
    <property type="nucleotide sequence ID" value="NZ_QGDD01000006.1"/>
</dbReference>
<feature type="transmembrane region" description="Helical" evidence="1">
    <location>
        <begin position="87"/>
        <end position="106"/>
    </location>
</feature>
<sequence>MTSGVVGRTAVAVLALLGGGLLGTCVLFLHSYWWGLALGVAATIACLVAVPGGWWRRLPIAIGWDAAVLGLSFERPEGDYLVASDTLGYLLLASCVVVLCGGIVGLRRHPSTEPTITTRPGPLS</sequence>
<evidence type="ECO:0000313" key="3">
    <source>
        <dbReference type="Proteomes" id="UP000245507"/>
    </source>
</evidence>
<feature type="transmembrane region" description="Helical" evidence="1">
    <location>
        <begin position="6"/>
        <end position="29"/>
    </location>
</feature>
<keyword evidence="1" id="KW-0812">Transmembrane</keyword>